<evidence type="ECO:0000256" key="3">
    <source>
        <dbReference type="ARBA" id="ARBA00012856"/>
    </source>
</evidence>
<dbReference type="Proteomes" id="UP001517376">
    <property type="component" value="Unassembled WGS sequence"/>
</dbReference>
<dbReference type="EC" id="1.5.1.3" evidence="3 8"/>
<evidence type="ECO:0000256" key="7">
    <source>
        <dbReference type="ARBA" id="ARBA00025067"/>
    </source>
</evidence>
<evidence type="ECO:0000259" key="10">
    <source>
        <dbReference type="PROSITE" id="PS51330"/>
    </source>
</evidence>
<comment type="pathway">
    <text evidence="1 8">Cofactor biosynthesis; tetrahydrofolate biosynthesis; 5,6,7,8-tetrahydrofolate from 7,8-dihydrofolate: step 1/1.</text>
</comment>
<dbReference type="InterPro" id="IPR001796">
    <property type="entry name" value="DHFR_dom"/>
</dbReference>
<dbReference type="InterPro" id="IPR012259">
    <property type="entry name" value="DHFR"/>
</dbReference>
<dbReference type="InterPro" id="IPR024072">
    <property type="entry name" value="DHFR-like_dom_sf"/>
</dbReference>
<evidence type="ECO:0000256" key="6">
    <source>
        <dbReference type="ARBA" id="ARBA00023002"/>
    </source>
</evidence>
<dbReference type="RefSeq" id="WP_161765380.1">
    <property type="nucleotide sequence ID" value="NZ_JAAATW010000001.1"/>
</dbReference>
<reference evidence="12" key="1">
    <citation type="submission" date="2020-01" db="EMBL/GenBank/DDBJ databases">
        <title>Sphingomonas sp. strain CSW-10.</title>
        <authorList>
            <person name="Chen W.-M."/>
        </authorList>
    </citation>
    <scope>NUCLEOTIDE SEQUENCE [LARGE SCALE GENOMIC DNA]</scope>
    <source>
        <strain evidence="12">CCP-1</strain>
    </source>
</reference>
<dbReference type="Pfam" id="PF00186">
    <property type="entry name" value="DHFR_1"/>
    <property type="match status" value="1"/>
</dbReference>
<organism evidence="11 12">
    <name type="scientific">Paragemmobacter ruber</name>
    <dbReference type="NCBI Taxonomy" id="1985673"/>
    <lineage>
        <taxon>Bacteria</taxon>
        <taxon>Pseudomonadati</taxon>
        <taxon>Pseudomonadota</taxon>
        <taxon>Alphaproteobacteria</taxon>
        <taxon>Rhodobacterales</taxon>
        <taxon>Paracoccaceae</taxon>
        <taxon>Paragemmobacter</taxon>
    </lineage>
</organism>
<dbReference type="PANTHER" id="PTHR48069:SF3">
    <property type="entry name" value="DIHYDROFOLATE REDUCTASE"/>
    <property type="match status" value="1"/>
</dbReference>
<evidence type="ECO:0000256" key="1">
    <source>
        <dbReference type="ARBA" id="ARBA00004903"/>
    </source>
</evidence>
<evidence type="ECO:0000256" key="8">
    <source>
        <dbReference type="PIRNR" id="PIRNR000194"/>
    </source>
</evidence>
<evidence type="ECO:0000256" key="5">
    <source>
        <dbReference type="ARBA" id="ARBA00022857"/>
    </source>
</evidence>
<comment type="similarity">
    <text evidence="2 8 9">Belongs to the dihydrofolate reductase family.</text>
</comment>
<dbReference type="PANTHER" id="PTHR48069">
    <property type="entry name" value="DIHYDROFOLATE REDUCTASE"/>
    <property type="match status" value="1"/>
</dbReference>
<sequence length="157" mass="17327">MITLIVARARNGAIGRGNTIPWHAPEDLAAFQRETTGGALIMGRRTWESLPLRPLKNRLNIVVTSDPDLWETTAPSPEAAIAMAQAAGHTRLYGIGGSAIYAALLPLAHRLLVTEVALDIPDADAFFPAFDEGEWRVIFERRLRDDGPACVLREWMR</sequence>
<dbReference type="CDD" id="cd00209">
    <property type="entry name" value="DHFR"/>
    <property type="match status" value="1"/>
</dbReference>
<evidence type="ECO:0000256" key="9">
    <source>
        <dbReference type="RuleBase" id="RU004474"/>
    </source>
</evidence>
<keyword evidence="6 8" id="KW-0560">Oxidoreductase</keyword>
<comment type="function">
    <text evidence="7 8">Key enzyme in folate metabolism. Catalyzes an essential reaction for de novo glycine and purine synthesis, and for DNA precursor synthesis.</text>
</comment>
<accession>A0ABW9Y1T3</accession>
<dbReference type="EMBL" id="JAAATW010000001">
    <property type="protein sequence ID" value="NBE06372.1"/>
    <property type="molecule type" value="Genomic_DNA"/>
</dbReference>
<dbReference type="PROSITE" id="PS00075">
    <property type="entry name" value="DHFR_1"/>
    <property type="match status" value="1"/>
</dbReference>
<gene>
    <name evidence="11" type="ORF">GU920_02410</name>
</gene>
<dbReference type="PIRSF" id="PIRSF000194">
    <property type="entry name" value="DHFR"/>
    <property type="match status" value="1"/>
</dbReference>
<feature type="domain" description="DHFR" evidence="10">
    <location>
        <begin position="1"/>
        <end position="157"/>
    </location>
</feature>
<dbReference type="SUPFAM" id="SSF53597">
    <property type="entry name" value="Dihydrofolate reductase-like"/>
    <property type="match status" value="1"/>
</dbReference>
<evidence type="ECO:0000256" key="4">
    <source>
        <dbReference type="ARBA" id="ARBA00022563"/>
    </source>
</evidence>
<dbReference type="InterPro" id="IPR017925">
    <property type="entry name" value="DHFR_CS"/>
</dbReference>
<dbReference type="PROSITE" id="PS51330">
    <property type="entry name" value="DHFR_2"/>
    <property type="match status" value="1"/>
</dbReference>
<keyword evidence="12" id="KW-1185">Reference proteome</keyword>
<dbReference type="Gene3D" id="3.40.430.10">
    <property type="entry name" value="Dihydrofolate Reductase, subunit A"/>
    <property type="match status" value="1"/>
</dbReference>
<comment type="catalytic activity">
    <reaction evidence="8">
        <text>(6S)-5,6,7,8-tetrahydrofolate + NADP(+) = 7,8-dihydrofolate + NADPH + H(+)</text>
        <dbReference type="Rhea" id="RHEA:15009"/>
        <dbReference type="ChEBI" id="CHEBI:15378"/>
        <dbReference type="ChEBI" id="CHEBI:57451"/>
        <dbReference type="ChEBI" id="CHEBI:57453"/>
        <dbReference type="ChEBI" id="CHEBI:57783"/>
        <dbReference type="ChEBI" id="CHEBI:58349"/>
        <dbReference type="EC" id="1.5.1.3"/>
    </reaction>
</comment>
<comment type="caution">
    <text evidence="11">The sequence shown here is derived from an EMBL/GenBank/DDBJ whole genome shotgun (WGS) entry which is preliminary data.</text>
</comment>
<protein>
    <recommendedName>
        <fullName evidence="3 8">Dihydrofolate reductase</fullName>
        <ecNumber evidence="3 8">1.5.1.3</ecNumber>
    </recommendedName>
</protein>
<evidence type="ECO:0000313" key="12">
    <source>
        <dbReference type="Proteomes" id="UP001517376"/>
    </source>
</evidence>
<evidence type="ECO:0000313" key="11">
    <source>
        <dbReference type="EMBL" id="NBE06372.1"/>
    </source>
</evidence>
<evidence type="ECO:0000256" key="2">
    <source>
        <dbReference type="ARBA" id="ARBA00009539"/>
    </source>
</evidence>
<name>A0ABW9Y1T3_9RHOB</name>
<keyword evidence="4 8" id="KW-0554">One-carbon metabolism</keyword>
<proteinExistence type="inferred from homology"/>
<keyword evidence="5 8" id="KW-0521">NADP</keyword>
<dbReference type="PRINTS" id="PR00070">
    <property type="entry name" value="DHFR"/>
</dbReference>